<dbReference type="InterPro" id="IPR006652">
    <property type="entry name" value="Kelch_1"/>
</dbReference>
<evidence type="ECO:0000256" key="1">
    <source>
        <dbReference type="ARBA" id="ARBA00022441"/>
    </source>
</evidence>
<feature type="domain" description="BTB" evidence="3">
    <location>
        <begin position="599"/>
        <end position="668"/>
    </location>
</feature>
<dbReference type="Pfam" id="PF00651">
    <property type="entry name" value="BTB"/>
    <property type="match status" value="2"/>
</dbReference>
<dbReference type="GO" id="GO:0003779">
    <property type="term" value="F:actin binding"/>
    <property type="evidence" value="ECO:0007669"/>
    <property type="project" value="UniProtKB-KW"/>
</dbReference>
<evidence type="ECO:0000313" key="4">
    <source>
        <dbReference type="Proteomes" id="UP000694867"/>
    </source>
</evidence>
<dbReference type="CDD" id="cd18309">
    <property type="entry name" value="BTB2_POZ_LZTR1"/>
    <property type="match status" value="1"/>
</dbReference>
<dbReference type="RefSeq" id="XP_018497066.1">
    <property type="nucleotide sequence ID" value="XM_018641550.1"/>
</dbReference>
<dbReference type="Proteomes" id="UP000694867">
    <property type="component" value="Unplaced"/>
</dbReference>
<gene>
    <name evidence="5" type="primary">LOC100907158</name>
</gene>
<organism evidence="4 5">
    <name type="scientific">Galendromus occidentalis</name>
    <name type="common">western predatory mite</name>
    <dbReference type="NCBI Taxonomy" id="34638"/>
    <lineage>
        <taxon>Eukaryota</taxon>
        <taxon>Metazoa</taxon>
        <taxon>Ecdysozoa</taxon>
        <taxon>Arthropoda</taxon>
        <taxon>Chelicerata</taxon>
        <taxon>Arachnida</taxon>
        <taxon>Acari</taxon>
        <taxon>Parasitiformes</taxon>
        <taxon>Mesostigmata</taxon>
        <taxon>Gamasina</taxon>
        <taxon>Phytoseioidea</taxon>
        <taxon>Phytoseiidae</taxon>
        <taxon>Typhlodrominae</taxon>
        <taxon>Galendromus</taxon>
    </lineage>
</organism>
<dbReference type="CDD" id="cd18505">
    <property type="entry name" value="BACK1_LZTR1"/>
    <property type="match status" value="1"/>
</dbReference>
<name>A0AAJ7L675_9ACAR</name>
<dbReference type="InterPro" id="IPR011333">
    <property type="entry name" value="SKP1/BTB/POZ_sf"/>
</dbReference>
<dbReference type="CTD" id="8216"/>
<dbReference type="PANTHER" id="PTHR46376:SF1">
    <property type="entry name" value="LEUCINE-ZIPPER-LIKE TRANSCRIPTIONAL REGULATOR 1"/>
    <property type="match status" value="1"/>
</dbReference>
<evidence type="ECO:0000256" key="2">
    <source>
        <dbReference type="ARBA" id="ARBA00022737"/>
    </source>
</evidence>
<dbReference type="InterPro" id="IPR000210">
    <property type="entry name" value="BTB/POZ_dom"/>
</dbReference>
<keyword evidence="4" id="KW-1185">Reference proteome</keyword>
<dbReference type="GeneID" id="100907158"/>
<evidence type="ECO:0000313" key="5">
    <source>
        <dbReference type="RefSeq" id="XP_018497066.1"/>
    </source>
</evidence>
<dbReference type="Gene3D" id="2.120.10.80">
    <property type="entry name" value="Kelch-type beta propeller"/>
    <property type="match status" value="2"/>
</dbReference>
<proteinExistence type="predicted"/>
<dbReference type="PROSITE" id="PS50097">
    <property type="entry name" value="BTB"/>
    <property type="match status" value="2"/>
</dbReference>
<dbReference type="Gene3D" id="3.30.710.10">
    <property type="entry name" value="Potassium Channel Kv1.1, Chain A"/>
    <property type="match status" value="2"/>
</dbReference>
<protein>
    <submittedName>
        <fullName evidence="5">Leucine-zipper-like transcriptional regulator 1</fullName>
    </submittedName>
</protein>
<accession>A0AAJ7L675</accession>
<sequence>MAIARPGDGDSNWLAEGTDCLTLDFGPFESAHLWTQMPSCDEFVGARRSKHTSAAYNDAIYIFGGDNGREMLNDLLRFDVRDRSWSSCRKFATSVAPAPRYHHSAVVHENSMYVFGGYTGDLHSNQNLANKNDLHEFRFTNGQWIEWKFDGRKPVPRSAHGAAVYDNKMWIFAGYDGNARLNDMWCTALSSATQGPAGSQMEKKTWEEVNQRGERPPTCCNFPVCVARDSMFVFSGQSGAKITNSLYQFHFKDKMWTRITTEHILRNAPPPPTRRYGHTMVAYDRHLYVFGGTADSTQRNDLHSFDLDEKIWKIVESAPGSIVPSGRLFHSAAVIADAMYIFGGTKDNNTRSREMYRFQFSSHPKCTLHEDYRRLLQSKLFCDIEFLVGQESIAVPAHMAFVAARSDFLREKIFRAKEKHEASPGASGILSVCLPDVTPEPFQLVLTYIYTDSIDPTENDREQGSNQIVLLMMEVYRLAVQFHMRQLEHLTVQYLEAAINHNNVLLAVQNADSLKLDFIKEYCLRFIVKECNYNHIVMSKEFETMSQPLMVEIIRRRQVPALRYTAPASESPPDGSGSNLEQDMSTLLREIGKASTDLTDITLMLDGLVVRAHKCVLAARCSYFEAMFRSFMPPDNIVKIAIGEMVPSEQAFHTLLRYIYHGDVEMPPEDSLYIFSAPFFYGFTNGRLQAACKQNLERNVTTDNVIQVLEAADKIQATDMKKHALNLIVQQYPKVAKVARLRQLSRDLLLDILDSLAEEMGRSGKLCADTSSPSLCGLDSSCCQMGSSDSSYYTLDNIPNKE</sequence>
<dbReference type="KEGG" id="goe:100907158"/>
<dbReference type="SUPFAM" id="SSF117281">
    <property type="entry name" value="Kelch motif"/>
    <property type="match status" value="2"/>
</dbReference>
<evidence type="ECO:0000259" key="3">
    <source>
        <dbReference type="PROSITE" id="PS50097"/>
    </source>
</evidence>
<dbReference type="CDD" id="cd18308">
    <property type="entry name" value="BTB1_POZ_LZTR1"/>
    <property type="match status" value="1"/>
</dbReference>
<dbReference type="InterPro" id="IPR051568">
    <property type="entry name" value="LZTR1/Attractin"/>
</dbReference>
<dbReference type="Pfam" id="PF01344">
    <property type="entry name" value="Kelch_1"/>
    <property type="match status" value="1"/>
</dbReference>
<dbReference type="CDD" id="cd18506">
    <property type="entry name" value="BACK2_LZTR1"/>
    <property type="match status" value="1"/>
</dbReference>
<dbReference type="InterPro" id="IPR015915">
    <property type="entry name" value="Kelch-typ_b-propeller"/>
</dbReference>
<dbReference type="AlphaFoldDB" id="A0AAJ7L675"/>
<dbReference type="GO" id="GO:0005794">
    <property type="term" value="C:Golgi apparatus"/>
    <property type="evidence" value="ECO:0007669"/>
    <property type="project" value="TreeGrafter"/>
</dbReference>
<dbReference type="SMART" id="SM00612">
    <property type="entry name" value="Kelch"/>
    <property type="match status" value="3"/>
</dbReference>
<feature type="domain" description="BTB" evidence="3">
    <location>
        <begin position="382"/>
        <end position="458"/>
    </location>
</feature>
<dbReference type="SUPFAM" id="SSF54695">
    <property type="entry name" value="POZ domain"/>
    <property type="match status" value="2"/>
</dbReference>
<dbReference type="Pfam" id="PF24681">
    <property type="entry name" value="Kelch_KLHDC2_KLHL20_DRC7"/>
    <property type="match status" value="1"/>
</dbReference>
<keyword evidence="1" id="KW-0880">Kelch repeat</keyword>
<keyword evidence="2" id="KW-0677">Repeat</keyword>
<dbReference type="PANTHER" id="PTHR46376">
    <property type="entry name" value="LEUCINE-ZIPPER-LIKE TRANSCRIPTIONAL REGULATOR 1"/>
    <property type="match status" value="1"/>
</dbReference>
<reference evidence="5" key="1">
    <citation type="submission" date="2025-08" db="UniProtKB">
        <authorList>
            <consortium name="RefSeq"/>
        </authorList>
    </citation>
    <scope>IDENTIFICATION</scope>
</reference>
<dbReference type="SMART" id="SM00225">
    <property type="entry name" value="BTB"/>
    <property type="match status" value="2"/>
</dbReference>
<dbReference type="FunFam" id="2.120.10.80:FF:000090">
    <property type="entry name" value="Leucine-zipper transcriptional regulator 1"/>
    <property type="match status" value="1"/>
</dbReference>